<accession>A0A9D2HM77</accession>
<dbReference type="AlphaFoldDB" id="A0A9D2HM77"/>
<organism evidence="1 2">
    <name type="scientific">Candidatus Desulfovibrio intestinavium</name>
    <dbReference type="NCBI Taxonomy" id="2838534"/>
    <lineage>
        <taxon>Bacteria</taxon>
        <taxon>Pseudomonadati</taxon>
        <taxon>Thermodesulfobacteriota</taxon>
        <taxon>Desulfovibrionia</taxon>
        <taxon>Desulfovibrionales</taxon>
        <taxon>Desulfovibrionaceae</taxon>
        <taxon>Desulfovibrio</taxon>
    </lineage>
</organism>
<comment type="caution">
    <text evidence="1">The sequence shown here is derived from an EMBL/GenBank/DDBJ whole genome shotgun (WGS) entry which is preliminary data.</text>
</comment>
<sequence length="82" mass="8699">MTHRPLRKLCRPVPLMGLCLLVLGLVLLWHICRTGTAARLVPPLPLHAPGFTQSTPEGASVRVVPLAGPRLRSPASPPPAGN</sequence>
<dbReference type="Proteomes" id="UP000823821">
    <property type="component" value="Unassembled WGS sequence"/>
</dbReference>
<gene>
    <name evidence="1" type="ORF">H9784_01775</name>
</gene>
<proteinExistence type="predicted"/>
<evidence type="ECO:0000313" key="2">
    <source>
        <dbReference type="Proteomes" id="UP000823821"/>
    </source>
</evidence>
<dbReference type="EMBL" id="DWZD01000013">
    <property type="protein sequence ID" value="HJA78289.1"/>
    <property type="molecule type" value="Genomic_DNA"/>
</dbReference>
<name>A0A9D2HM77_9BACT</name>
<reference evidence="1" key="2">
    <citation type="submission" date="2021-04" db="EMBL/GenBank/DDBJ databases">
        <authorList>
            <person name="Gilroy R."/>
        </authorList>
    </citation>
    <scope>NUCLEOTIDE SEQUENCE</scope>
    <source>
        <strain evidence="1">5032</strain>
    </source>
</reference>
<reference evidence="1" key="1">
    <citation type="journal article" date="2021" name="PeerJ">
        <title>Extensive microbial diversity within the chicken gut microbiome revealed by metagenomics and culture.</title>
        <authorList>
            <person name="Gilroy R."/>
            <person name="Ravi A."/>
            <person name="Getino M."/>
            <person name="Pursley I."/>
            <person name="Horton D.L."/>
            <person name="Alikhan N.F."/>
            <person name="Baker D."/>
            <person name="Gharbi K."/>
            <person name="Hall N."/>
            <person name="Watson M."/>
            <person name="Adriaenssens E.M."/>
            <person name="Foster-Nyarko E."/>
            <person name="Jarju S."/>
            <person name="Secka A."/>
            <person name="Antonio M."/>
            <person name="Oren A."/>
            <person name="Chaudhuri R.R."/>
            <person name="La Ragione R."/>
            <person name="Hildebrand F."/>
            <person name="Pallen M.J."/>
        </authorList>
    </citation>
    <scope>NUCLEOTIDE SEQUENCE</scope>
    <source>
        <strain evidence="1">5032</strain>
    </source>
</reference>
<protein>
    <submittedName>
        <fullName evidence="1">Uncharacterized protein</fullName>
    </submittedName>
</protein>
<evidence type="ECO:0000313" key="1">
    <source>
        <dbReference type="EMBL" id="HJA78289.1"/>
    </source>
</evidence>